<gene>
    <name evidence="1" type="ORF">NCTC12126_01952</name>
</gene>
<reference evidence="1 2" key="1">
    <citation type="submission" date="2019-03" db="EMBL/GenBank/DDBJ databases">
        <authorList>
            <consortium name="Pathogen Informatics"/>
        </authorList>
    </citation>
    <scope>NUCLEOTIDE SEQUENCE [LARGE SCALE GENOMIC DNA]</scope>
    <source>
        <strain evidence="1 2">NCTC12126</strain>
    </source>
</reference>
<proteinExistence type="predicted"/>
<accession>A0A484XFP6</accession>
<dbReference type="Proteomes" id="UP000351155">
    <property type="component" value="Unassembled WGS sequence"/>
</dbReference>
<protein>
    <recommendedName>
        <fullName evidence="3">Type IV secretion protein Rhs</fullName>
    </recommendedName>
</protein>
<dbReference type="EMBL" id="CAADIW010000011">
    <property type="protein sequence ID" value="VFS22292.1"/>
    <property type="molecule type" value="Genomic_DNA"/>
</dbReference>
<sequence>MMTIHDTKKDEKKENKKEGTLRLLTPGEIKLAKSVFMSTIPYNKVWIHCDSYLPFGLQDNHTAMSPNGEIYFRLPLYHKDFSQSVDDFQHLFIHEMSHVWQRGHGMNVIARGLGSWLVSYRYTLDGRLLSEYPMEQQAQIIADQFVLDNCGYYLWNRLRQGKEPVITCDDNIPEVIIREKYKHCLRGFPW</sequence>
<name>A0A484XFP6_9ENTR</name>
<evidence type="ECO:0000313" key="1">
    <source>
        <dbReference type="EMBL" id="VFS22292.1"/>
    </source>
</evidence>
<evidence type="ECO:0000313" key="2">
    <source>
        <dbReference type="Proteomes" id="UP000351155"/>
    </source>
</evidence>
<evidence type="ECO:0008006" key="3">
    <source>
        <dbReference type="Google" id="ProtNLM"/>
    </source>
</evidence>
<organism evidence="1 2">
    <name type="scientific">Enterobacter cancerogenus</name>
    <dbReference type="NCBI Taxonomy" id="69218"/>
    <lineage>
        <taxon>Bacteria</taxon>
        <taxon>Pseudomonadati</taxon>
        <taxon>Pseudomonadota</taxon>
        <taxon>Gammaproteobacteria</taxon>
        <taxon>Enterobacterales</taxon>
        <taxon>Enterobacteriaceae</taxon>
        <taxon>Enterobacter</taxon>
        <taxon>Enterobacter cloacae complex</taxon>
    </lineage>
</organism>
<dbReference type="AlphaFoldDB" id="A0A484XFP6"/>